<feature type="domain" description="HD-GYP" evidence="3">
    <location>
        <begin position="229"/>
        <end position="422"/>
    </location>
</feature>
<dbReference type="InterPro" id="IPR037522">
    <property type="entry name" value="HD_GYP_dom"/>
</dbReference>
<evidence type="ECO:0000313" key="4">
    <source>
        <dbReference type="EMBL" id="CDF59025.1"/>
    </source>
</evidence>
<feature type="transmembrane region" description="Helical" evidence="1">
    <location>
        <begin position="109"/>
        <end position="130"/>
    </location>
</feature>
<dbReference type="NCBIfam" id="TIGR00277">
    <property type="entry name" value="HDIG"/>
    <property type="match status" value="1"/>
</dbReference>
<dbReference type="CDD" id="cd00077">
    <property type="entry name" value="HDc"/>
    <property type="match status" value="1"/>
</dbReference>
<dbReference type="PANTHER" id="PTHR43155">
    <property type="entry name" value="CYCLIC DI-GMP PHOSPHODIESTERASE PA4108-RELATED"/>
    <property type="match status" value="1"/>
</dbReference>
<feature type="transmembrane region" description="Helical" evidence="1">
    <location>
        <begin position="207"/>
        <end position="226"/>
    </location>
</feature>
<feature type="domain" description="HD" evidence="2">
    <location>
        <begin position="251"/>
        <end position="373"/>
    </location>
</feature>
<feature type="transmembrane region" description="Helical" evidence="1">
    <location>
        <begin position="67"/>
        <end position="89"/>
    </location>
</feature>
<feature type="transmembrane region" description="Helical" evidence="1">
    <location>
        <begin position="179"/>
        <end position="200"/>
    </location>
</feature>
<comment type="caution">
    <text evidence="4">The sequence shown here is derived from an EMBL/GenBank/DDBJ whole genome shotgun (WGS) entry which is preliminary data.</text>
</comment>
<name>R7RUJ1_9CLOT</name>
<evidence type="ECO:0000259" key="3">
    <source>
        <dbReference type="PROSITE" id="PS51832"/>
    </source>
</evidence>
<dbReference type="InterPro" id="IPR006674">
    <property type="entry name" value="HD_domain"/>
</dbReference>
<keyword evidence="1" id="KW-0812">Transmembrane</keyword>
<gene>
    <name evidence="4" type="ORF">TCEL_02093</name>
</gene>
<proteinExistence type="predicted"/>
<keyword evidence="1" id="KW-0472">Membrane</keyword>
<dbReference type="PANTHER" id="PTHR43155:SF2">
    <property type="entry name" value="CYCLIC DI-GMP PHOSPHODIESTERASE PA4108"/>
    <property type="match status" value="1"/>
</dbReference>
<dbReference type="AlphaFoldDB" id="R7RUJ1"/>
<dbReference type="SMART" id="SM00471">
    <property type="entry name" value="HDc"/>
    <property type="match status" value="1"/>
</dbReference>
<dbReference type="InterPro" id="IPR048430">
    <property type="entry name" value="MASE9"/>
</dbReference>
<accession>R7RUJ1</accession>
<dbReference type="InterPro" id="IPR003607">
    <property type="entry name" value="HD/PDEase_dom"/>
</dbReference>
<protein>
    <submittedName>
        <fullName evidence="4">Uncharacterized protein</fullName>
    </submittedName>
</protein>
<keyword evidence="1" id="KW-1133">Transmembrane helix</keyword>
<feature type="transmembrane region" description="Helical" evidence="1">
    <location>
        <begin position="7"/>
        <end position="26"/>
    </location>
</feature>
<feature type="transmembrane region" description="Helical" evidence="1">
    <location>
        <begin position="38"/>
        <end position="55"/>
    </location>
</feature>
<dbReference type="HOGENOM" id="CLU_000445_92_14_9"/>
<dbReference type="PROSITE" id="PS51832">
    <property type="entry name" value="HD_GYP"/>
    <property type="match status" value="1"/>
</dbReference>
<dbReference type="eggNOG" id="COG2206">
    <property type="taxonomic scope" value="Bacteria"/>
</dbReference>
<dbReference type="Gene3D" id="1.10.3210.10">
    <property type="entry name" value="Hypothetical protein af1432"/>
    <property type="match status" value="1"/>
</dbReference>
<dbReference type="SUPFAM" id="SSF109604">
    <property type="entry name" value="HD-domain/PDEase-like"/>
    <property type="match status" value="1"/>
</dbReference>
<evidence type="ECO:0000259" key="2">
    <source>
        <dbReference type="PROSITE" id="PS51831"/>
    </source>
</evidence>
<feature type="transmembrane region" description="Helical" evidence="1">
    <location>
        <begin position="142"/>
        <end position="167"/>
    </location>
</feature>
<organism evidence="4 5">
    <name type="scientific">Thermobrachium celere DSM 8682</name>
    <dbReference type="NCBI Taxonomy" id="941824"/>
    <lineage>
        <taxon>Bacteria</taxon>
        <taxon>Bacillati</taxon>
        <taxon>Bacillota</taxon>
        <taxon>Clostridia</taxon>
        <taxon>Eubacteriales</taxon>
        <taxon>Clostridiaceae</taxon>
        <taxon>Thermobrachium</taxon>
    </lineage>
</organism>
<dbReference type="RefSeq" id="WP_018664237.1">
    <property type="nucleotide sequence ID" value="NZ_HF952022.1"/>
</dbReference>
<dbReference type="Pfam" id="PF13487">
    <property type="entry name" value="HD_5"/>
    <property type="match status" value="1"/>
</dbReference>
<dbReference type="InterPro" id="IPR006675">
    <property type="entry name" value="HDIG_dom"/>
</dbReference>
<dbReference type="Proteomes" id="UP000014923">
    <property type="component" value="Unassembled WGS sequence"/>
</dbReference>
<dbReference type="PROSITE" id="PS51831">
    <property type="entry name" value="HD"/>
    <property type="match status" value="1"/>
</dbReference>
<dbReference type="Pfam" id="PF20972">
    <property type="entry name" value="MASE9"/>
    <property type="match status" value="1"/>
</dbReference>
<dbReference type="EMBL" id="CAVN010000111">
    <property type="protein sequence ID" value="CDF59025.1"/>
    <property type="molecule type" value="Genomic_DNA"/>
</dbReference>
<reference evidence="4" key="1">
    <citation type="submission" date="2013-03" db="EMBL/GenBank/DDBJ databases">
        <title>Draft genome sequence of the hydrogen-ethanol-producing anaerobic alkalithermophilic Caloramator celere.</title>
        <authorList>
            <person name="Ciranna A."/>
            <person name="Larjo A."/>
            <person name="Kivisto A."/>
            <person name="Santala V."/>
            <person name="Roos C."/>
            <person name="Karp M."/>
        </authorList>
    </citation>
    <scope>NUCLEOTIDE SEQUENCE [LARGE SCALE GENOMIC DNA]</scope>
    <source>
        <strain evidence="4">DSM 8682</strain>
    </source>
</reference>
<evidence type="ECO:0000313" key="5">
    <source>
        <dbReference type="Proteomes" id="UP000014923"/>
    </source>
</evidence>
<dbReference type="OrthoDB" id="9804747at2"/>
<evidence type="ECO:0000256" key="1">
    <source>
        <dbReference type="SAM" id="Phobius"/>
    </source>
</evidence>
<sequence>MQKKIKLYLYMSIIYALYIYLFYIAFKNNINKHNYISILFFCVLSIVTESLLVVYKKMSISSGFAITLASIMIFGTFYTMIIISFGIALRIFKHNNKYQHIFNIPIYKIFFNVCNIGISVFIASNIYQIIERYSNNNIIKIILQVLLVTISFVTTNILIMSILIAIITNDNLKNVFNRSFSFGLLSVIPMVPFGYLIAYLYNEYNILGILLLMVPVLLVRYTYMLYIESKTKYQETVKVLMTALEMRDKYTEGHSRNVAKIVRAIGEELNYSDSHIEELELAAYLHDIGKIGIPDSILNKPEKLTEDEYKQIKSHTVIGYDIVKGIKDLGKIPELVRHHHERYDGKGYPDGKKGDELDIDVYILQLADSVDAMSTDRIYRKALSPEQIKAELIKNRGLQFHPRIVDIYLKICDKENLCNSRG</sequence>
<keyword evidence="5" id="KW-1185">Reference proteome</keyword>